<dbReference type="Proteomes" id="UP001501414">
    <property type="component" value="Unassembled WGS sequence"/>
</dbReference>
<proteinExistence type="predicted"/>
<comment type="caution">
    <text evidence="2">The sequence shown here is derived from an EMBL/GenBank/DDBJ whole genome shotgun (WGS) entry which is preliminary data.</text>
</comment>
<evidence type="ECO:0000313" key="3">
    <source>
        <dbReference type="Proteomes" id="UP001501414"/>
    </source>
</evidence>
<accession>A0ABN1XIZ7</accession>
<feature type="region of interest" description="Disordered" evidence="1">
    <location>
        <begin position="23"/>
        <end position="53"/>
    </location>
</feature>
<evidence type="ECO:0000313" key="2">
    <source>
        <dbReference type="EMBL" id="GAA1382951.1"/>
    </source>
</evidence>
<sequence length="88" mass="10487">MRMTWWDSEARTWRWSVVDRAGKSRRGTAATQALAESEARMNSQMRDGEPDRHVFAPWRTHRWSRTEQRMIPNVRPRPMPRLATPPQD</sequence>
<keyword evidence="3" id="KW-1185">Reference proteome</keyword>
<dbReference type="EMBL" id="BAAAJK010000004">
    <property type="protein sequence ID" value="GAA1382951.1"/>
    <property type="molecule type" value="Genomic_DNA"/>
</dbReference>
<protein>
    <recommendedName>
        <fullName evidence="4">DUF1508 domain-containing protein</fullName>
    </recommendedName>
</protein>
<gene>
    <name evidence="2" type="ORF">GCM10009613_11670</name>
</gene>
<evidence type="ECO:0000256" key="1">
    <source>
        <dbReference type="SAM" id="MobiDB-lite"/>
    </source>
</evidence>
<evidence type="ECO:0008006" key="4">
    <source>
        <dbReference type="Google" id="ProtNLM"/>
    </source>
</evidence>
<name>A0ABN1XIZ7_9PSEU</name>
<feature type="region of interest" description="Disordered" evidence="1">
    <location>
        <begin position="67"/>
        <end position="88"/>
    </location>
</feature>
<organism evidence="2 3">
    <name type="scientific">Pseudonocardia kongjuensis</name>
    <dbReference type="NCBI Taxonomy" id="102227"/>
    <lineage>
        <taxon>Bacteria</taxon>
        <taxon>Bacillati</taxon>
        <taxon>Actinomycetota</taxon>
        <taxon>Actinomycetes</taxon>
        <taxon>Pseudonocardiales</taxon>
        <taxon>Pseudonocardiaceae</taxon>
        <taxon>Pseudonocardia</taxon>
    </lineage>
</organism>
<dbReference type="RefSeq" id="WP_344019063.1">
    <property type="nucleotide sequence ID" value="NZ_BAAAJK010000004.1"/>
</dbReference>
<reference evidence="2 3" key="1">
    <citation type="journal article" date="2019" name="Int. J. Syst. Evol. Microbiol.">
        <title>The Global Catalogue of Microorganisms (GCM) 10K type strain sequencing project: providing services to taxonomists for standard genome sequencing and annotation.</title>
        <authorList>
            <consortium name="The Broad Institute Genomics Platform"/>
            <consortium name="The Broad Institute Genome Sequencing Center for Infectious Disease"/>
            <person name="Wu L."/>
            <person name="Ma J."/>
        </authorList>
    </citation>
    <scope>NUCLEOTIDE SEQUENCE [LARGE SCALE GENOMIC DNA]</scope>
    <source>
        <strain evidence="2 3">JCM 11896</strain>
    </source>
</reference>